<dbReference type="EMBL" id="VAWE01000001">
    <property type="protein sequence ID" value="TLQ42973.1"/>
    <property type="molecule type" value="Genomic_DNA"/>
</dbReference>
<gene>
    <name evidence="2" type="ORF">FEF34_07240</name>
</gene>
<feature type="region of interest" description="Disordered" evidence="1">
    <location>
        <begin position="261"/>
        <end position="306"/>
    </location>
</feature>
<accession>A0A5R9E4L2</accession>
<evidence type="ECO:0000313" key="2">
    <source>
        <dbReference type="EMBL" id="TLQ42973.1"/>
    </source>
</evidence>
<name>A0A5R9E4L2_9ACTN</name>
<evidence type="ECO:0000256" key="1">
    <source>
        <dbReference type="SAM" id="MobiDB-lite"/>
    </source>
</evidence>
<keyword evidence="3" id="KW-1185">Reference proteome</keyword>
<dbReference type="InterPro" id="IPR009776">
    <property type="entry name" value="Spore_0_M"/>
</dbReference>
<feature type="region of interest" description="Disordered" evidence="1">
    <location>
        <begin position="331"/>
        <end position="351"/>
    </location>
</feature>
<protein>
    <submittedName>
        <fullName evidence="2">Sporulation protein</fullName>
    </submittedName>
</protein>
<dbReference type="AlphaFoldDB" id="A0A5R9E4L2"/>
<proteinExistence type="predicted"/>
<dbReference type="RefSeq" id="WP_138052389.1">
    <property type="nucleotide sequence ID" value="NZ_VAWE01000001.1"/>
</dbReference>
<dbReference type="Pfam" id="PF07070">
    <property type="entry name" value="Spo0M"/>
    <property type="match status" value="1"/>
</dbReference>
<dbReference type="PANTHER" id="PTHR40053:SF1">
    <property type="entry name" value="SPORULATION-CONTROL PROTEIN SPO0M"/>
    <property type="match status" value="1"/>
</dbReference>
<evidence type="ECO:0000313" key="3">
    <source>
        <dbReference type="Proteomes" id="UP000305921"/>
    </source>
</evidence>
<dbReference type="OrthoDB" id="3431481at2"/>
<reference evidence="2 3" key="1">
    <citation type="submission" date="2019-05" db="EMBL/GenBank/DDBJ databases">
        <title>Streptomyces marianii sp. nov., a novel marine actinomycete from southern coast of India.</title>
        <authorList>
            <person name="Iniyan A.M."/>
            <person name="Wink J."/>
            <person name="Ramprasad E."/>
            <person name="Ramana C.V."/>
            <person name="Bunk B."/>
            <person name="Sproer C."/>
            <person name="Joseph F.-J.R.S."/>
            <person name="Vincent S.G.P."/>
        </authorList>
    </citation>
    <scope>NUCLEOTIDE SEQUENCE [LARGE SCALE GENOMIC DNA]</scope>
    <source>
        <strain evidence="2 3">ICN19</strain>
    </source>
</reference>
<dbReference type="Proteomes" id="UP000305921">
    <property type="component" value="Unassembled WGS sequence"/>
</dbReference>
<feature type="compositionally biased region" description="Basic residues" evidence="1">
    <location>
        <begin position="289"/>
        <end position="299"/>
    </location>
</feature>
<dbReference type="PANTHER" id="PTHR40053">
    <property type="entry name" value="SPORULATION-CONTROL PROTEIN SPO0M"/>
    <property type="match status" value="1"/>
</dbReference>
<sequence length="351" mass="36324">MVFKRLLGSIGVGGPAVDTVLAPGAVPPGGSLTGEVRLEGGDTAFEIEHITLEFVARVEAETEETDEGEHEAEVAFERITVGGGFRLDPGARHVVPFAVTVPWETPLTELHGQALGVVLGVRTELGVAGARDKSDLDLLAVRPLPVQEAVLEAFGQLGFGFRSADLEYGHIGGTGQSLPFYQEIELTPPPQHTQAVDEVEVTFLAGPGRVEVVLEAGGRGGLFAGGHDALTRFDVAHEEAGDTDWNARVGTWLHHLLEHRSGPAAHGPHGGDATHGLAHGSGHEDHHHTDRHGHHHGGHHGPGTGAAVAVGAAGLAVGAGIVGAEVVDEIGDALEDEGPDGSDAEGEGEED</sequence>
<comment type="caution">
    <text evidence="2">The sequence shown here is derived from an EMBL/GenBank/DDBJ whole genome shotgun (WGS) entry which is preliminary data.</text>
</comment>
<organism evidence="2 3">
    <name type="scientific">Streptomyces marianii</name>
    <dbReference type="NCBI Taxonomy" id="1817406"/>
    <lineage>
        <taxon>Bacteria</taxon>
        <taxon>Bacillati</taxon>
        <taxon>Actinomycetota</taxon>
        <taxon>Actinomycetes</taxon>
        <taxon>Kitasatosporales</taxon>
        <taxon>Streptomycetaceae</taxon>
        <taxon>Streptomyces</taxon>
    </lineage>
</organism>